<accession>A0A501PR80</accession>
<gene>
    <name evidence="1" type="ORF">FIV46_00475</name>
</gene>
<evidence type="ECO:0008006" key="3">
    <source>
        <dbReference type="Google" id="ProtNLM"/>
    </source>
</evidence>
<dbReference type="EMBL" id="VFIY01000004">
    <property type="protein sequence ID" value="TPD62592.1"/>
    <property type="molecule type" value="Genomic_DNA"/>
</dbReference>
<dbReference type="AlphaFoldDB" id="A0A501PR80"/>
<dbReference type="SUPFAM" id="SSF47226">
    <property type="entry name" value="Histidine-containing phosphotransfer domain, HPT domain"/>
    <property type="match status" value="1"/>
</dbReference>
<comment type="caution">
    <text evidence="1">The sequence shown here is derived from an EMBL/GenBank/DDBJ whole genome shotgun (WGS) entry which is preliminary data.</text>
</comment>
<dbReference type="OrthoDB" id="9786548at2"/>
<dbReference type="Proteomes" id="UP000319148">
    <property type="component" value="Unassembled WGS sequence"/>
</dbReference>
<evidence type="ECO:0000313" key="2">
    <source>
        <dbReference type="Proteomes" id="UP000319148"/>
    </source>
</evidence>
<reference evidence="2" key="1">
    <citation type="submission" date="2019-06" db="EMBL/GenBank/DDBJ databases">
        <title>The complete genome of Emcibacter congregatus ZYLT.</title>
        <authorList>
            <person name="Zhao Z."/>
        </authorList>
    </citation>
    <scope>NUCLEOTIDE SEQUENCE [LARGE SCALE GENOMIC DNA]</scope>
    <source>
        <strain evidence="2">MCCC 1A06723</strain>
    </source>
</reference>
<evidence type="ECO:0000313" key="1">
    <source>
        <dbReference type="EMBL" id="TPD62592.1"/>
    </source>
</evidence>
<protein>
    <recommendedName>
        <fullName evidence="3">Hpt domain-containing protein</fullName>
    </recommendedName>
</protein>
<dbReference type="InterPro" id="IPR036641">
    <property type="entry name" value="HPT_dom_sf"/>
</dbReference>
<keyword evidence="2" id="KW-1185">Reference proteome</keyword>
<proteinExistence type="predicted"/>
<sequence length="161" mass="17439">MTPTGKPKIVTPPNILLEKMGGKIGGIDWQAIERANCSVEGVKKKVADNMLRDLKKLDRALQDYLTAFPVATPEETDLYNAAFETKGVAGTIGFELIGKICASICDMLEKCSQDHEGFIPGLSAHVQAIQITLTSDDMDENSALNRELLSGLAKVIEKMAC</sequence>
<name>A0A501PR80_9PROT</name>
<organism evidence="1 2">
    <name type="scientific">Emcibacter nanhaiensis</name>
    <dbReference type="NCBI Taxonomy" id="1505037"/>
    <lineage>
        <taxon>Bacteria</taxon>
        <taxon>Pseudomonadati</taxon>
        <taxon>Pseudomonadota</taxon>
        <taxon>Alphaproteobacteria</taxon>
        <taxon>Emcibacterales</taxon>
        <taxon>Emcibacteraceae</taxon>
        <taxon>Emcibacter</taxon>
    </lineage>
</organism>
<dbReference type="GO" id="GO:0000160">
    <property type="term" value="P:phosphorelay signal transduction system"/>
    <property type="evidence" value="ECO:0007669"/>
    <property type="project" value="InterPro"/>
</dbReference>
<dbReference type="RefSeq" id="WP_139937842.1">
    <property type="nucleotide sequence ID" value="NZ_JBHSYP010000022.1"/>
</dbReference>